<gene>
    <name evidence="2" type="ORF">G7Y89_g13041</name>
</gene>
<evidence type="ECO:0000313" key="2">
    <source>
        <dbReference type="EMBL" id="KAF4625128.1"/>
    </source>
</evidence>
<proteinExistence type="predicted"/>
<keyword evidence="3" id="KW-1185">Reference proteome</keyword>
<organism evidence="2 3">
    <name type="scientific">Cudoniella acicularis</name>
    <dbReference type="NCBI Taxonomy" id="354080"/>
    <lineage>
        <taxon>Eukaryota</taxon>
        <taxon>Fungi</taxon>
        <taxon>Dikarya</taxon>
        <taxon>Ascomycota</taxon>
        <taxon>Pezizomycotina</taxon>
        <taxon>Leotiomycetes</taxon>
        <taxon>Helotiales</taxon>
        <taxon>Tricladiaceae</taxon>
        <taxon>Cudoniella</taxon>
    </lineage>
</organism>
<accession>A0A8H4RA23</accession>
<protein>
    <submittedName>
        <fullName evidence="2">Uncharacterized protein</fullName>
    </submittedName>
</protein>
<comment type="caution">
    <text evidence="2">The sequence shown here is derived from an EMBL/GenBank/DDBJ whole genome shotgun (WGS) entry which is preliminary data.</text>
</comment>
<dbReference type="EMBL" id="JAAMPI010001458">
    <property type="protein sequence ID" value="KAF4625128.1"/>
    <property type="molecule type" value="Genomic_DNA"/>
</dbReference>
<keyword evidence="1" id="KW-0732">Signal</keyword>
<dbReference type="Proteomes" id="UP000566819">
    <property type="component" value="Unassembled WGS sequence"/>
</dbReference>
<feature type="signal peptide" evidence="1">
    <location>
        <begin position="1"/>
        <end position="23"/>
    </location>
</feature>
<dbReference type="AlphaFoldDB" id="A0A8H4RA23"/>
<feature type="chain" id="PRO_5035003091" evidence="1">
    <location>
        <begin position="24"/>
        <end position="208"/>
    </location>
</feature>
<reference evidence="2 3" key="1">
    <citation type="submission" date="2020-03" db="EMBL/GenBank/DDBJ databases">
        <title>Draft Genome Sequence of Cudoniella acicularis.</title>
        <authorList>
            <person name="Buettner E."/>
            <person name="Kellner H."/>
        </authorList>
    </citation>
    <scope>NUCLEOTIDE SEQUENCE [LARGE SCALE GENOMIC DNA]</scope>
    <source>
        <strain evidence="2 3">DSM 108380</strain>
    </source>
</reference>
<dbReference type="OrthoDB" id="5229624at2759"/>
<evidence type="ECO:0000313" key="3">
    <source>
        <dbReference type="Proteomes" id="UP000566819"/>
    </source>
</evidence>
<evidence type="ECO:0000256" key="1">
    <source>
        <dbReference type="SAM" id="SignalP"/>
    </source>
</evidence>
<sequence length="208" mass="22913">MKASLRIASLAFWAASISPFSSATTIPLQQAQPALNCNRTCLETHLSTYLSALIAHDPTLLPTTPSVKYVENDQILPFTPSTGIWSLASTLGTYRHIFSDPSTGNVAAFTTILENGIGAIYIVRLKVDADGKLSEIETQITRDPTGAARYEKLGKPEDVWVQAVPIEERISRELLISQTNKYYSGLYEVGRWAADDECKDGRSVWAFK</sequence>
<name>A0A8H4RA23_9HELO</name>